<dbReference type="Proteomes" id="UP000177876">
    <property type="component" value="Unassembled WGS sequence"/>
</dbReference>
<organism evidence="5 6">
    <name type="scientific">Candidatus Solincola sediminis</name>
    <dbReference type="NCBI Taxonomy" id="1797199"/>
    <lineage>
        <taxon>Bacteria</taxon>
        <taxon>Bacillati</taxon>
        <taxon>Actinomycetota</taxon>
        <taxon>Candidatus Geothermincolia</taxon>
        <taxon>Candidatus Geothermincolales</taxon>
        <taxon>Candidatus Geothermincolaceae</taxon>
        <taxon>Candidatus Solincola</taxon>
    </lineage>
</organism>
<keyword evidence="3" id="KW-0411">Iron-sulfur</keyword>
<evidence type="ECO:0000259" key="4">
    <source>
        <dbReference type="PROSITE" id="PS51379"/>
    </source>
</evidence>
<dbReference type="Pfam" id="PF00037">
    <property type="entry name" value="Fer4"/>
    <property type="match status" value="1"/>
</dbReference>
<dbReference type="InterPro" id="IPR017900">
    <property type="entry name" value="4Fe4S_Fe_S_CS"/>
</dbReference>
<sequence length="259" mass="28643">MQGKTGSESWQEVWDKSVNGPRALIDCWQEIPCDPCQEACAQGSIVLSSGICAPPALHAEKCNGCGKCVAICPGMAIFLVDRSIGSGLARVTVPYEMRDEIRLGGEAWAVDGEGNYLAEGRITRVSGAGRPGRTMLLTIEVPEEWALKVRGVRGRRKLLEEPEEVEAIEAVEDFAFCRCEEIDYSRLREIITQGEFRSLPALRRFSRAGLGYCQGRFCQSILRSQFLADCPEEDREVESFRVRAPVRPVKLSRLGGEDG</sequence>
<dbReference type="GO" id="GO:0046872">
    <property type="term" value="F:metal ion binding"/>
    <property type="evidence" value="ECO:0007669"/>
    <property type="project" value="UniProtKB-KW"/>
</dbReference>
<dbReference type="AlphaFoldDB" id="A0A1F2WTM0"/>
<dbReference type="GO" id="GO:0051536">
    <property type="term" value="F:iron-sulfur cluster binding"/>
    <property type="evidence" value="ECO:0007669"/>
    <property type="project" value="UniProtKB-KW"/>
</dbReference>
<protein>
    <recommendedName>
        <fullName evidence="4">4Fe-4S ferredoxin-type domain-containing protein</fullName>
    </recommendedName>
</protein>
<dbReference type="PROSITE" id="PS51379">
    <property type="entry name" value="4FE4S_FER_2"/>
    <property type="match status" value="1"/>
</dbReference>
<dbReference type="Gene3D" id="1.10.10.1100">
    <property type="entry name" value="BFD-like [2Fe-2S]-binding domain"/>
    <property type="match status" value="1"/>
</dbReference>
<proteinExistence type="predicted"/>
<evidence type="ECO:0000256" key="2">
    <source>
        <dbReference type="ARBA" id="ARBA00023004"/>
    </source>
</evidence>
<gene>
    <name evidence="5" type="ORF">A2Y75_02450</name>
</gene>
<keyword evidence="1" id="KW-0479">Metal-binding</keyword>
<evidence type="ECO:0000313" key="6">
    <source>
        <dbReference type="Proteomes" id="UP000177876"/>
    </source>
</evidence>
<feature type="domain" description="4Fe-4S ferredoxin-type" evidence="4">
    <location>
        <begin position="53"/>
        <end position="82"/>
    </location>
</feature>
<dbReference type="PROSITE" id="PS00198">
    <property type="entry name" value="4FE4S_FER_1"/>
    <property type="match status" value="1"/>
</dbReference>
<evidence type="ECO:0000313" key="5">
    <source>
        <dbReference type="EMBL" id="OFW60163.1"/>
    </source>
</evidence>
<evidence type="ECO:0000256" key="3">
    <source>
        <dbReference type="ARBA" id="ARBA00023014"/>
    </source>
</evidence>
<dbReference type="Gene3D" id="3.30.70.20">
    <property type="match status" value="1"/>
</dbReference>
<dbReference type="InterPro" id="IPR017896">
    <property type="entry name" value="4Fe4S_Fe-S-bd"/>
</dbReference>
<evidence type="ECO:0000256" key="1">
    <source>
        <dbReference type="ARBA" id="ARBA00022723"/>
    </source>
</evidence>
<dbReference type="EMBL" id="MELK01000006">
    <property type="protein sequence ID" value="OFW60163.1"/>
    <property type="molecule type" value="Genomic_DNA"/>
</dbReference>
<accession>A0A1F2WTM0</accession>
<comment type="caution">
    <text evidence="5">The sequence shown here is derived from an EMBL/GenBank/DDBJ whole genome shotgun (WGS) entry which is preliminary data.</text>
</comment>
<dbReference type="STRING" id="1797197.A2Y75_02450"/>
<dbReference type="InterPro" id="IPR041854">
    <property type="entry name" value="BFD-like_2Fe2S-bd_dom_sf"/>
</dbReference>
<keyword evidence="2" id="KW-0408">Iron</keyword>
<dbReference type="SUPFAM" id="SSF54862">
    <property type="entry name" value="4Fe-4S ferredoxins"/>
    <property type="match status" value="1"/>
</dbReference>
<reference evidence="5 6" key="1">
    <citation type="journal article" date="2016" name="Nat. Commun.">
        <title>Thousands of microbial genomes shed light on interconnected biogeochemical processes in an aquifer system.</title>
        <authorList>
            <person name="Anantharaman K."/>
            <person name="Brown C.T."/>
            <person name="Hug L.A."/>
            <person name="Sharon I."/>
            <person name="Castelle C.J."/>
            <person name="Probst A.J."/>
            <person name="Thomas B.C."/>
            <person name="Singh A."/>
            <person name="Wilkins M.J."/>
            <person name="Karaoz U."/>
            <person name="Brodie E.L."/>
            <person name="Williams K.H."/>
            <person name="Hubbard S.S."/>
            <person name="Banfield J.F."/>
        </authorList>
    </citation>
    <scope>NUCLEOTIDE SEQUENCE [LARGE SCALE GENOMIC DNA]</scope>
</reference>
<name>A0A1F2WTM0_9ACTN</name>